<dbReference type="EMBL" id="JACJII010000001">
    <property type="protein sequence ID" value="MBA9002823.1"/>
    <property type="molecule type" value="Genomic_DNA"/>
</dbReference>
<keyword evidence="2" id="KW-1185">Reference proteome</keyword>
<reference evidence="1 2" key="1">
    <citation type="submission" date="2020-08" db="EMBL/GenBank/DDBJ databases">
        <title>Sequencing the genomes of 1000 actinobacteria strains.</title>
        <authorList>
            <person name="Klenk H.-P."/>
        </authorList>
    </citation>
    <scope>NUCLEOTIDE SEQUENCE [LARGE SCALE GENOMIC DNA]</scope>
    <source>
        <strain evidence="1 2">DSM 45823</strain>
    </source>
</reference>
<protein>
    <submittedName>
        <fullName evidence="1">Uncharacterized protein</fullName>
    </submittedName>
</protein>
<comment type="caution">
    <text evidence="1">The sequence shown here is derived from an EMBL/GenBank/DDBJ whole genome shotgun (WGS) entry which is preliminary data.</text>
</comment>
<sequence>MSVDPAVPRLRPAGLGLLKPPAVPSGDLFSWTVIEALGDPAAGAPPALGAVGVCGDRARAMRHMEQALLDAPVRAFGLLHKVCIGWTGGYRYDRLLAKMRVDRRIRAVLVEEWEPTSTVDPAGDLFAEITRFAGRNAA</sequence>
<name>A0A7W3MVV2_9ACTN</name>
<gene>
    <name evidence="1" type="ORF">HNR21_001705</name>
</gene>
<proteinExistence type="predicted"/>
<evidence type="ECO:0000313" key="1">
    <source>
        <dbReference type="EMBL" id="MBA9002823.1"/>
    </source>
</evidence>
<evidence type="ECO:0000313" key="2">
    <source>
        <dbReference type="Proteomes" id="UP000539313"/>
    </source>
</evidence>
<organism evidence="1 2">
    <name type="scientific">Thermomonospora cellulosilytica</name>
    <dbReference type="NCBI Taxonomy" id="1411118"/>
    <lineage>
        <taxon>Bacteria</taxon>
        <taxon>Bacillati</taxon>
        <taxon>Actinomycetota</taxon>
        <taxon>Actinomycetes</taxon>
        <taxon>Streptosporangiales</taxon>
        <taxon>Thermomonosporaceae</taxon>
        <taxon>Thermomonospora</taxon>
    </lineage>
</organism>
<dbReference type="AlphaFoldDB" id="A0A7W3MVV2"/>
<accession>A0A7W3MVV2</accession>
<dbReference type="Proteomes" id="UP000539313">
    <property type="component" value="Unassembled WGS sequence"/>
</dbReference>
<dbReference type="RefSeq" id="WP_182704749.1">
    <property type="nucleotide sequence ID" value="NZ_JACJII010000001.1"/>
</dbReference>